<dbReference type="GO" id="GO:0008410">
    <property type="term" value="F:CoA-transferase activity"/>
    <property type="evidence" value="ECO:0007669"/>
    <property type="project" value="TreeGrafter"/>
</dbReference>
<dbReference type="Proteomes" id="UP000248795">
    <property type="component" value="Unassembled WGS sequence"/>
</dbReference>
<dbReference type="InterPro" id="IPR003673">
    <property type="entry name" value="CoA-Trfase_fam_III"/>
</dbReference>
<evidence type="ECO:0000256" key="2">
    <source>
        <dbReference type="SAM" id="MobiDB-lite"/>
    </source>
</evidence>
<dbReference type="InterPro" id="IPR023606">
    <property type="entry name" value="CoA-Trfase_III_dom_1_sf"/>
</dbReference>
<evidence type="ECO:0000256" key="1">
    <source>
        <dbReference type="ARBA" id="ARBA00022679"/>
    </source>
</evidence>
<organism evidence="3 4">
    <name type="scientific">Aestuariivirga litoralis</name>
    <dbReference type="NCBI Taxonomy" id="2650924"/>
    <lineage>
        <taxon>Bacteria</taxon>
        <taxon>Pseudomonadati</taxon>
        <taxon>Pseudomonadota</taxon>
        <taxon>Alphaproteobacteria</taxon>
        <taxon>Hyphomicrobiales</taxon>
        <taxon>Aestuariivirgaceae</taxon>
        <taxon>Aestuariivirga</taxon>
    </lineage>
</organism>
<keyword evidence="4" id="KW-1185">Reference proteome</keyword>
<dbReference type="SUPFAM" id="SSF89796">
    <property type="entry name" value="CoA-transferase family III (CaiB/BaiF)"/>
    <property type="match status" value="1"/>
</dbReference>
<keyword evidence="1 3" id="KW-0808">Transferase</keyword>
<dbReference type="InterPro" id="IPR050483">
    <property type="entry name" value="CoA-transferase_III_domain"/>
</dbReference>
<sequence length="406" mass="43669">MRSSFTSCSGCRVAEAPRGILAGIRVLDLSRMLSGPYCTMMLADHGAEVIKIEGPEGDTSRSNGPWRADDAAHDWAGYFVSLNRGKKSLVLDLKQEEAKATLRGLVRSSHVVVENFRPGVMERLGLGYEELAKLNPALVYAAIRGFGDPRSGESPYAAWPSYDVVAQAMGGLMSMTGADRDHPMKTGPGIGDVFAGMMLAFAIVAALRHAEQTGQGQFVDIAMYDAMLSLCERLVYLYDMEGRVAEPAGNGHPLLAPFGLFPAADGWVSIGVVDDGFWRELARIMERPDLADDPRLAGKSGRRAHAAEVNEAVSTWTRSRSKAELTALLGGRLPFGPVNDARDIFADPHVAARGMIAEVPHAEPGRKAWRVAANPVRFSLTPAIPASTPPRLGEHNPVFAPAKPVT</sequence>
<dbReference type="Gene3D" id="3.40.50.10540">
    <property type="entry name" value="Crotonobetainyl-coa:carnitine coa-transferase, domain 1"/>
    <property type="match status" value="1"/>
</dbReference>
<dbReference type="PANTHER" id="PTHR48207">
    <property type="entry name" value="SUCCINATE--HYDROXYMETHYLGLUTARATE COA-TRANSFERASE"/>
    <property type="match status" value="1"/>
</dbReference>
<evidence type="ECO:0000313" key="3">
    <source>
        <dbReference type="EMBL" id="PZF75343.1"/>
    </source>
</evidence>
<name>A0A2W2C5A6_9HYPH</name>
<feature type="region of interest" description="Disordered" evidence="2">
    <location>
        <begin position="385"/>
        <end position="406"/>
    </location>
</feature>
<gene>
    <name evidence="3" type="ORF">DK847_18605</name>
</gene>
<dbReference type="PANTHER" id="PTHR48207:SF4">
    <property type="entry name" value="BLL6097 PROTEIN"/>
    <property type="match status" value="1"/>
</dbReference>
<dbReference type="Gene3D" id="3.30.1540.10">
    <property type="entry name" value="formyl-coa transferase, domain 3"/>
    <property type="match status" value="1"/>
</dbReference>
<evidence type="ECO:0000313" key="4">
    <source>
        <dbReference type="Proteomes" id="UP000248795"/>
    </source>
</evidence>
<accession>A0A2W2C5A6</accession>
<reference evidence="4" key="1">
    <citation type="submission" date="2018-06" db="EMBL/GenBank/DDBJ databases">
        <title>Aestuariibacter litoralis strain KCTC 52945T.</title>
        <authorList>
            <person name="Li X."/>
            <person name="Salam N."/>
            <person name="Li J.-L."/>
            <person name="Chen Y.-M."/>
            <person name="Yang Z.-W."/>
            <person name="Zhang L.-Y."/>
            <person name="Han M.-X."/>
            <person name="Xiao M."/>
            <person name="Li W.-J."/>
        </authorList>
    </citation>
    <scope>NUCLEOTIDE SEQUENCE [LARGE SCALE GENOMIC DNA]</scope>
    <source>
        <strain evidence="4">KCTC 52945</strain>
    </source>
</reference>
<dbReference type="EMBL" id="QKVK01000011">
    <property type="protein sequence ID" value="PZF75343.1"/>
    <property type="molecule type" value="Genomic_DNA"/>
</dbReference>
<dbReference type="Pfam" id="PF02515">
    <property type="entry name" value="CoA_transf_3"/>
    <property type="match status" value="1"/>
</dbReference>
<proteinExistence type="predicted"/>
<dbReference type="AlphaFoldDB" id="A0A2W2C5A6"/>
<dbReference type="InterPro" id="IPR044855">
    <property type="entry name" value="CoA-Trfase_III_dom3_sf"/>
</dbReference>
<protein>
    <submittedName>
        <fullName evidence="3">CoA transferase</fullName>
    </submittedName>
</protein>
<comment type="caution">
    <text evidence="3">The sequence shown here is derived from an EMBL/GenBank/DDBJ whole genome shotgun (WGS) entry which is preliminary data.</text>
</comment>